<evidence type="ECO:0000256" key="2">
    <source>
        <dbReference type="PROSITE-ProRule" id="PRU00335"/>
    </source>
</evidence>
<comment type="caution">
    <text evidence="5">The sequence shown here is derived from an EMBL/GenBank/DDBJ whole genome shotgun (WGS) entry which is preliminary data.</text>
</comment>
<accession>A0A366F0I8</accession>
<dbReference type="SUPFAM" id="SSF46689">
    <property type="entry name" value="Homeodomain-like"/>
    <property type="match status" value="1"/>
</dbReference>
<evidence type="ECO:0000313" key="5">
    <source>
        <dbReference type="EMBL" id="RBP08182.1"/>
    </source>
</evidence>
<feature type="DNA-binding region" description="H-T-H motif" evidence="2">
    <location>
        <begin position="35"/>
        <end position="54"/>
    </location>
</feature>
<gene>
    <name evidence="5" type="ORF">DFR50_12627</name>
</gene>
<evidence type="ECO:0000259" key="4">
    <source>
        <dbReference type="PROSITE" id="PS50977"/>
    </source>
</evidence>
<sequence>MATKAKSEAKPADSRGKIVDALMTLAGERRFEDISIREICREAGVTLADFRDSFSSKGAVLAHLSRRIDRAVLAQGVEELGDEGARERMFDILMRRLEEMAPYREGLRETNAWLRRDPSAALAMNLVVLGSMRFMLEAADIDLEGGAAGAIKLQGLALAWARIVGVWLDDEDPGLSKTMAELDRELTRGERAVARVDRLNEIAAPFRALAHAAFDARRRMRERPHRAGSEREAGGIGDDEAPPV</sequence>
<feature type="domain" description="HTH tetR-type" evidence="4">
    <location>
        <begin position="12"/>
        <end position="72"/>
    </location>
</feature>
<dbReference type="InterPro" id="IPR001647">
    <property type="entry name" value="HTH_TetR"/>
</dbReference>
<dbReference type="Proteomes" id="UP000253529">
    <property type="component" value="Unassembled WGS sequence"/>
</dbReference>
<dbReference type="EMBL" id="QNRK01000026">
    <property type="protein sequence ID" value="RBP08182.1"/>
    <property type="molecule type" value="Genomic_DNA"/>
</dbReference>
<evidence type="ECO:0000256" key="3">
    <source>
        <dbReference type="SAM" id="MobiDB-lite"/>
    </source>
</evidence>
<evidence type="ECO:0000256" key="1">
    <source>
        <dbReference type="ARBA" id="ARBA00023125"/>
    </source>
</evidence>
<dbReference type="RefSeq" id="WP_147262833.1">
    <property type="nucleotide sequence ID" value="NZ_QNRK01000026.1"/>
</dbReference>
<keyword evidence="1 2" id="KW-0238">DNA-binding</keyword>
<evidence type="ECO:0000313" key="6">
    <source>
        <dbReference type="Proteomes" id="UP000253529"/>
    </source>
</evidence>
<dbReference type="AlphaFoldDB" id="A0A366F0I8"/>
<feature type="region of interest" description="Disordered" evidence="3">
    <location>
        <begin position="217"/>
        <end position="244"/>
    </location>
</feature>
<reference evidence="5 6" key="1">
    <citation type="submission" date="2018-06" db="EMBL/GenBank/DDBJ databases">
        <title>Genomic Encyclopedia of Type Strains, Phase IV (KMG-IV): sequencing the most valuable type-strain genomes for metagenomic binning, comparative biology and taxonomic classification.</title>
        <authorList>
            <person name="Goeker M."/>
        </authorList>
    </citation>
    <scope>NUCLEOTIDE SEQUENCE [LARGE SCALE GENOMIC DNA]</scope>
    <source>
        <strain evidence="5 6">DSM 24875</strain>
    </source>
</reference>
<proteinExistence type="predicted"/>
<dbReference type="PROSITE" id="PS50977">
    <property type="entry name" value="HTH_TETR_2"/>
    <property type="match status" value="1"/>
</dbReference>
<dbReference type="InterPro" id="IPR009057">
    <property type="entry name" value="Homeodomain-like_sf"/>
</dbReference>
<keyword evidence="6" id="KW-1185">Reference proteome</keyword>
<organism evidence="5 6">
    <name type="scientific">Roseiarcus fermentans</name>
    <dbReference type="NCBI Taxonomy" id="1473586"/>
    <lineage>
        <taxon>Bacteria</taxon>
        <taxon>Pseudomonadati</taxon>
        <taxon>Pseudomonadota</taxon>
        <taxon>Alphaproteobacteria</taxon>
        <taxon>Hyphomicrobiales</taxon>
        <taxon>Roseiarcaceae</taxon>
        <taxon>Roseiarcus</taxon>
    </lineage>
</organism>
<dbReference type="OrthoDB" id="7828598at2"/>
<protein>
    <submittedName>
        <fullName evidence="5">TetR family transcriptional regulator</fullName>
    </submittedName>
</protein>
<dbReference type="Gene3D" id="1.10.357.10">
    <property type="entry name" value="Tetracycline Repressor, domain 2"/>
    <property type="match status" value="1"/>
</dbReference>
<name>A0A366F0I8_9HYPH</name>
<dbReference type="GO" id="GO:0003677">
    <property type="term" value="F:DNA binding"/>
    <property type="evidence" value="ECO:0007669"/>
    <property type="project" value="UniProtKB-UniRule"/>
</dbReference>